<name>A0AA88WSK8_9ASTE</name>
<keyword evidence="4" id="KW-1185">Reference proteome</keyword>
<sequence>MLLTISLNFPSVNRKTSSGMNKAPSSNLSPSQKIIREFKKSEISKYGVSPSCPDTVKKSTAEWQVMYTSQITQKAKKFHDGALKVVTCGSQTRQSQEQQNQQPVTPLPRPGTPPPLFPKVIAAGDLSFPLLTFSCQAMLYDATGAIQDSRFLKMDETIRSGEFLKFDGHLVDIGECEGDHKPLVDLNLQGGNCNVVKKTKTMQGQQVQTHTGSSTEWEAMYTSQITQKSKKCHCGILRLASCCSYQMQVTLLAEDGTILSGKYLKLSEDVRTGSTLQLPSYLVEVGEQRKHPQ</sequence>
<evidence type="ECO:0000256" key="1">
    <source>
        <dbReference type="SAM" id="MobiDB-lite"/>
    </source>
</evidence>
<reference evidence="3" key="1">
    <citation type="submission" date="2022-12" db="EMBL/GenBank/DDBJ databases">
        <title>Draft genome assemblies for two species of Escallonia (Escalloniales).</title>
        <authorList>
            <person name="Chanderbali A."/>
            <person name="Dervinis C."/>
            <person name="Anghel I."/>
            <person name="Soltis D."/>
            <person name="Soltis P."/>
            <person name="Zapata F."/>
        </authorList>
    </citation>
    <scope>NUCLEOTIDE SEQUENCE</scope>
    <source>
        <strain evidence="3">UCBG64.0493</strain>
        <tissue evidence="3">Leaf</tissue>
    </source>
</reference>
<dbReference type="InterPro" id="IPR052800">
    <property type="entry name" value="DNA_Repair_Helicase_ZGRF1"/>
</dbReference>
<comment type="caution">
    <text evidence="3">The sequence shown here is derived from an EMBL/GenBank/DDBJ whole genome shotgun (WGS) entry which is preliminary data.</text>
</comment>
<dbReference type="Pfam" id="PF10382">
    <property type="entry name" value="ZGRF1-like_N"/>
    <property type="match status" value="2"/>
</dbReference>
<feature type="domain" description="5'-3' DNA helicase ZGRF1-like N-terminal" evidence="2">
    <location>
        <begin position="216"/>
        <end position="290"/>
    </location>
</feature>
<dbReference type="PANTHER" id="PTHR28535">
    <property type="entry name" value="ZINC FINGER GRF-TYPE CONTAINING 1"/>
    <property type="match status" value="1"/>
</dbReference>
<dbReference type="EMBL" id="JAVXUP010000332">
    <property type="protein sequence ID" value="KAK3030625.1"/>
    <property type="molecule type" value="Genomic_DNA"/>
</dbReference>
<feature type="region of interest" description="Disordered" evidence="1">
    <location>
        <begin position="89"/>
        <end position="115"/>
    </location>
</feature>
<accession>A0AA88WSK8</accession>
<evidence type="ECO:0000259" key="2">
    <source>
        <dbReference type="Pfam" id="PF10382"/>
    </source>
</evidence>
<feature type="compositionally biased region" description="Low complexity" evidence="1">
    <location>
        <begin position="91"/>
        <end position="104"/>
    </location>
</feature>
<dbReference type="GO" id="GO:0006302">
    <property type="term" value="P:double-strand break repair"/>
    <property type="evidence" value="ECO:0007669"/>
    <property type="project" value="TreeGrafter"/>
</dbReference>
<protein>
    <recommendedName>
        <fullName evidence="2">5'-3' DNA helicase ZGRF1-like N-terminal domain-containing protein</fullName>
    </recommendedName>
</protein>
<dbReference type="GO" id="GO:0035861">
    <property type="term" value="C:site of double-strand break"/>
    <property type="evidence" value="ECO:0007669"/>
    <property type="project" value="TreeGrafter"/>
</dbReference>
<gene>
    <name evidence="3" type="ORF">RJ639_035829</name>
</gene>
<dbReference type="PANTHER" id="PTHR28535:SF1">
    <property type="entry name" value="PROTEIN ZGRF1"/>
    <property type="match status" value="1"/>
</dbReference>
<evidence type="ECO:0000313" key="4">
    <source>
        <dbReference type="Proteomes" id="UP001188597"/>
    </source>
</evidence>
<feature type="domain" description="5'-3' DNA helicase ZGRF1-like N-terminal" evidence="2">
    <location>
        <begin position="62"/>
        <end position="92"/>
    </location>
</feature>
<feature type="compositionally biased region" description="Pro residues" evidence="1">
    <location>
        <begin position="105"/>
        <end position="115"/>
    </location>
</feature>
<dbReference type="AlphaFoldDB" id="A0AA88WSK8"/>
<organism evidence="3 4">
    <name type="scientific">Escallonia herrerae</name>
    <dbReference type="NCBI Taxonomy" id="1293975"/>
    <lineage>
        <taxon>Eukaryota</taxon>
        <taxon>Viridiplantae</taxon>
        <taxon>Streptophyta</taxon>
        <taxon>Embryophyta</taxon>
        <taxon>Tracheophyta</taxon>
        <taxon>Spermatophyta</taxon>
        <taxon>Magnoliopsida</taxon>
        <taxon>eudicotyledons</taxon>
        <taxon>Gunneridae</taxon>
        <taxon>Pentapetalae</taxon>
        <taxon>asterids</taxon>
        <taxon>campanulids</taxon>
        <taxon>Escalloniales</taxon>
        <taxon>Escalloniaceae</taxon>
        <taxon>Escallonia</taxon>
    </lineage>
</organism>
<dbReference type="GO" id="GO:0005634">
    <property type="term" value="C:nucleus"/>
    <property type="evidence" value="ECO:0007669"/>
    <property type="project" value="TreeGrafter"/>
</dbReference>
<dbReference type="Proteomes" id="UP001188597">
    <property type="component" value="Unassembled WGS sequence"/>
</dbReference>
<proteinExistence type="predicted"/>
<evidence type="ECO:0000313" key="3">
    <source>
        <dbReference type="EMBL" id="KAK3030625.1"/>
    </source>
</evidence>
<dbReference type="InterPro" id="IPR018838">
    <property type="entry name" value="ZGRF1-like_N"/>
</dbReference>
<feature type="non-terminal residue" evidence="3">
    <location>
        <position position="1"/>
    </location>
</feature>